<reference evidence="2 3" key="1">
    <citation type="journal article" date="2010" name="Science">
        <title>Genomic analysis of organismal complexity in the multicellular green alga Volvox carteri.</title>
        <authorList>
            <person name="Prochnik S.E."/>
            <person name="Umen J."/>
            <person name="Nedelcu A.M."/>
            <person name="Hallmann A."/>
            <person name="Miller S.M."/>
            <person name="Nishii I."/>
            <person name="Ferris P."/>
            <person name="Kuo A."/>
            <person name="Mitros T."/>
            <person name="Fritz-Laylin L.K."/>
            <person name="Hellsten U."/>
            <person name="Chapman J."/>
            <person name="Simakov O."/>
            <person name="Rensing S.A."/>
            <person name="Terry A."/>
            <person name="Pangilinan J."/>
            <person name="Kapitonov V."/>
            <person name="Jurka J."/>
            <person name="Salamov A."/>
            <person name="Shapiro H."/>
            <person name="Schmutz J."/>
            <person name="Grimwood J."/>
            <person name="Lindquist E."/>
            <person name="Lucas S."/>
            <person name="Grigoriev I.V."/>
            <person name="Schmitt R."/>
            <person name="Kirk D."/>
            <person name="Rokhsar D.S."/>
        </authorList>
    </citation>
    <scope>NUCLEOTIDE SEQUENCE [LARGE SCALE GENOMIC DNA]</scope>
    <source>
        <strain evidence="3">f. Nagariensis / Eve</strain>
    </source>
</reference>
<dbReference type="KEGG" id="vcn:VOLCADRAFT_94078"/>
<dbReference type="InParanoid" id="D8U3V1"/>
<dbReference type="eggNOG" id="ENOG502SC9Y">
    <property type="taxonomic scope" value="Eukaryota"/>
</dbReference>
<dbReference type="AlphaFoldDB" id="D8U3V1"/>
<sequence>MDEHARTETQLLFAQSGKGVVNRRAVILALVTDHLDTLGRMERWRSVLLPLKKERSATEVQVTDHLDTLGRMERWRSVLLPLKKERSATEVQSRAEQSRAEQSRAEQSRAEQSRAEQSRAEQSRAEQSRAEEKRGEQRRAEERRGEQPVPIAVLPVWRLSIGSYFIDSEYFRISVVLTQADYSSQLAWNGSSHQPAAALFFTAESQSVLVLYEYVP</sequence>
<protein>
    <submittedName>
        <fullName evidence="2">Uncharacterized protein</fullName>
    </submittedName>
</protein>
<organism evidence="3">
    <name type="scientific">Volvox carteri f. nagariensis</name>
    <dbReference type="NCBI Taxonomy" id="3068"/>
    <lineage>
        <taxon>Eukaryota</taxon>
        <taxon>Viridiplantae</taxon>
        <taxon>Chlorophyta</taxon>
        <taxon>core chlorophytes</taxon>
        <taxon>Chlorophyceae</taxon>
        <taxon>CS clade</taxon>
        <taxon>Chlamydomonadales</taxon>
        <taxon>Volvocaceae</taxon>
        <taxon>Volvox</taxon>
    </lineage>
</organism>
<evidence type="ECO:0000313" key="2">
    <source>
        <dbReference type="EMBL" id="EFJ45673.1"/>
    </source>
</evidence>
<proteinExistence type="predicted"/>
<name>D8U3V1_VOLCA</name>
<dbReference type="RefSeq" id="XP_002953363.1">
    <property type="nucleotide sequence ID" value="XM_002953317.1"/>
</dbReference>
<dbReference type="Proteomes" id="UP000001058">
    <property type="component" value="Unassembled WGS sequence"/>
</dbReference>
<feature type="region of interest" description="Disordered" evidence="1">
    <location>
        <begin position="87"/>
        <end position="145"/>
    </location>
</feature>
<accession>D8U3V1</accession>
<gene>
    <name evidence="2" type="ORF">VOLCADRAFT_94078</name>
</gene>
<dbReference type="STRING" id="3068.D8U3V1"/>
<dbReference type="EMBL" id="GL378356">
    <property type="protein sequence ID" value="EFJ45673.1"/>
    <property type="molecule type" value="Genomic_DNA"/>
</dbReference>
<evidence type="ECO:0000313" key="3">
    <source>
        <dbReference type="Proteomes" id="UP000001058"/>
    </source>
</evidence>
<dbReference type="GeneID" id="9622302"/>
<dbReference type="OrthoDB" id="5426422at2759"/>
<feature type="compositionally biased region" description="Basic and acidic residues" evidence="1">
    <location>
        <begin position="96"/>
        <end position="145"/>
    </location>
</feature>
<keyword evidence="3" id="KW-1185">Reference proteome</keyword>
<evidence type="ECO:0000256" key="1">
    <source>
        <dbReference type="SAM" id="MobiDB-lite"/>
    </source>
</evidence>